<feature type="binding site" evidence="3">
    <location>
        <position position="5"/>
    </location>
    <ligand>
        <name>Zn(2+)</name>
        <dbReference type="ChEBI" id="CHEBI:29105"/>
    </ligand>
</feature>
<keyword evidence="1 3" id="KW-0479">Metal-binding</keyword>
<sequence length="75" mass="8552">MEVKCPTCEKTVQWTPKEKYRPFCSERCKLIDLGEWASEGHAIPGKPMTDELMSGDISDDMFAADEPPSDHLKRH</sequence>
<dbReference type="AlphaFoldDB" id="A0A1N7MB84"/>
<evidence type="ECO:0000256" key="3">
    <source>
        <dbReference type="HAMAP-Rule" id="MF_00649"/>
    </source>
</evidence>
<evidence type="ECO:0000256" key="1">
    <source>
        <dbReference type="ARBA" id="ARBA00022723"/>
    </source>
</evidence>
<feature type="binding site" evidence="3">
    <location>
        <position position="8"/>
    </location>
    <ligand>
        <name>Zn(2+)</name>
        <dbReference type="ChEBI" id="CHEBI:29105"/>
    </ligand>
</feature>
<reference evidence="6" key="1">
    <citation type="submission" date="2017-01" db="EMBL/GenBank/DDBJ databases">
        <authorList>
            <person name="Varghese N."/>
            <person name="Submissions S."/>
        </authorList>
    </citation>
    <scope>NUCLEOTIDE SEQUENCE [LARGE SCALE GENOMIC DNA]</scope>
    <source>
        <strain evidence="6">DSM 24913</strain>
    </source>
</reference>
<proteinExistence type="inferred from homology"/>
<feature type="binding site" evidence="3">
    <location>
        <position position="28"/>
    </location>
    <ligand>
        <name>Zn(2+)</name>
        <dbReference type="ChEBI" id="CHEBI:29105"/>
    </ligand>
</feature>
<dbReference type="EMBL" id="FTOH01000005">
    <property type="protein sequence ID" value="SIS83239.1"/>
    <property type="molecule type" value="Genomic_DNA"/>
</dbReference>
<keyword evidence="2 3" id="KW-0862">Zinc</keyword>
<dbReference type="Gene3D" id="3.30.50.10">
    <property type="entry name" value="Erythroid Transcription Factor GATA-1, subunit A"/>
    <property type="match status" value="1"/>
</dbReference>
<accession>A0A1N7MB84</accession>
<evidence type="ECO:0000313" key="6">
    <source>
        <dbReference type="Proteomes" id="UP000185639"/>
    </source>
</evidence>
<dbReference type="GO" id="GO:0008270">
    <property type="term" value="F:zinc ion binding"/>
    <property type="evidence" value="ECO:0007669"/>
    <property type="project" value="UniProtKB-UniRule"/>
</dbReference>
<dbReference type="InterPro" id="IPR005584">
    <property type="entry name" value="DNA_gyrase_inhibitor_YacG"/>
</dbReference>
<dbReference type="InterPro" id="IPR013088">
    <property type="entry name" value="Znf_NHR/GATA"/>
</dbReference>
<evidence type="ECO:0000256" key="2">
    <source>
        <dbReference type="ARBA" id="ARBA00022833"/>
    </source>
</evidence>
<comment type="similarity">
    <text evidence="3">Belongs to the DNA gyrase inhibitor YacG family.</text>
</comment>
<comment type="cofactor">
    <cofactor evidence="3">
        <name>Zn(2+)</name>
        <dbReference type="ChEBI" id="CHEBI:29105"/>
    </cofactor>
    <text evidence="3">Binds 1 zinc ion.</text>
</comment>
<comment type="subunit">
    <text evidence="3">Interacts with GyrB.</text>
</comment>
<keyword evidence="6" id="KW-1185">Reference proteome</keyword>
<feature type="region of interest" description="Disordered" evidence="4">
    <location>
        <begin position="40"/>
        <end position="75"/>
    </location>
</feature>
<dbReference type="Proteomes" id="UP000185639">
    <property type="component" value="Unassembled WGS sequence"/>
</dbReference>
<organism evidence="5 6">
    <name type="scientific">Thalassolituus maritimus</name>
    <dbReference type="NCBI Taxonomy" id="484498"/>
    <lineage>
        <taxon>Bacteria</taxon>
        <taxon>Pseudomonadati</taxon>
        <taxon>Pseudomonadota</taxon>
        <taxon>Gammaproteobacteria</taxon>
        <taxon>Oceanospirillales</taxon>
        <taxon>Oceanospirillaceae</taxon>
        <taxon>Thalassolituus</taxon>
    </lineage>
</organism>
<comment type="function">
    <text evidence="3">Inhibits all the catalytic activities of DNA gyrase by preventing its interaction with DNA. Acts by binding directly to the C-terminal domain of GyrB, which probably disrupts DNA binding by the gyrase.</text>
</comment>
<dbReference type="PANTHER" id="PTHR36150">
    <property type="entry name" value="DNA GYRASE INHIBITOR YACG"/>
    <property type="match status" value="1"/>
</dbReference>
<dbReference type="GO" id="GO:0008657">
    <property type="term" value="F:DNA topoisomerase type II (double strand cut, ATP-hydrolyzing) inhibitor activity"/>
    <property type="evidence" value="ECO:0007669"/>
    <property type="project" value="UniProtKB-UniRule"/>
</dbReference>
<dbReference type="PANTHER" id="PTHR36150:SF1">
    <property type="entry name" value="DNA GYRASE INHIBITOR YACG"/>
    <property type="match status" value="1"/>
</dbReference>
<protein>
    <recommendedName>
        <fullName evidence="3">DNA gyrase inhibitor YacG</fullName>
    </recommendedName>
</protein>
<evidence type="ECO:0000313" key="5">
    <source>
        <dbReference type="EMBL" id="SIS83239.1"/>
    </source>
</evidence>
<dbReference type="STRING" id="484498.SAMN05421686_10569"/>
<dbReference type="NCBIfam" id="NF001638">
    <property type="entry name" value="PRK00418.1"/>
    <property type="match status" value="1"/>
</dbReference>
<evidence type="ECO:0000256" key="4">
    <source>
        <dbReference type="SAM" id="MobiDB-lite"/>
    </source>
</evidence>
<gene>
    <name evidence="3" type="primary">yacG</name>
    <name evidence="5" type="ORF">SAMN05421686_10569</name>
</gene>
<dbReference type="SUPFAM" id="SSF57716">
    <property type="entry name" value="Glucocorticoid receptor-like (DNA-binding domain)"/>
    <property type="match status" value="1"/>
</dbReference>
<feature type="binding site" evidence="3">
    <location>
        <position position="24"/>
    </location>
    <ligand>
        <name>Zn(2+)</name>
        <dbReference type="ChEBI" id="CHEBI:29105"/>
    </ligand>
</feature>
<dbReference type="Pfam" id="PF03884">
    <property type="entry name" value="YacG"/>
    <property type="match status" value="1"/>
</dbReference>
<name>A0A1N7MB84_9GAMM</name>
<dbReference type="GO" id="GO:0006355">
    <property type="term" value="P:regulation of DNA-templated transcription"/>
    <property type="evidence" value="ECO:0007669"/>
    <property type="project" value="InterPro"/>
</dbReference>
<dbReference type="RefSeq" id="WP_076515348.1">
    <property type="nucleotide sequence ID" value="NZ_FTOH01000005.1"/>
</dbReference>
<dbReference type="HAMAP" id="MF_00649">
    <property type="entry name" value="DNA_gyrase_inhibitor_YacG"/>
    <property type="match status" value="1"/>
</dbReference>